<evidence type="ECO:0000256" key="1">
    <source>
        <dbReference type="ARBA" id="ARBA00004651"/>
    </source>
</evidence>
<dbReference type="PROSITE" id="PS50929">
    <property type="entry name" value="ABC_TM1F"/>
    <property type="match status" value="1"/>
</dbReference>
<comment type="similarity">
    <text evidence="9">Belongs to the ABC transporter superfamily. Lipid exporter (TC 3.A.1.106) family.</text>
</comment>
<evidence type="ECO:0000256" key="3">
    <source>
        <dbReference type="ARBA" id="ARBA00022475"/>
    </source>
</evidence>
<evidence type="ECO:0000256" key="4">
    <source>
        <dbReference type="ARBA" id="ARBA00022692"/>
    </source>
</evidence>
<sequence length="591" mass="64693">MSERSVFSSLWRLREYARPALPRLALGGVAGLFAGLLALAIPLVLRELVDGPLASRDTALIIGAAGIVLALGVAEAATVAVRRWLVLTPGTHVEAAMRNAMYERLQDLPVSFHDRWQSGQLLSRQGTDLGLIRRWLAFGIILLFVNLVTIVVGTAVLFTWHPLLGGIFLLISVPIWIYGFAFEKRYAVVARLSQDQTGDLATSVEESVHGIRVLKAFGRGRHALRGFTRQAQDLQGTEIKKAKALAGIWLWLVLLPDIGFALCLLGGIWLASQGQISVGELFAFFATATILRFPLESIGFLLAMTLDARAATDRFFEVMDEPITLADPEAPKHIENPRGRLEFDNVHFRFPDAPEGTPDLLDGVSFTVEPGQTVAVVGLTGSGKSTLTALASRLYEVTGGSIRLDGIDLRELNRDDIYANQSVAFEEPTLFSASIRDNVLLGRDDTKTDPETAQKSLDRALDVSQADFVRRLPEGVETVVGEEGMSLSGGQRQRVALARALATDPKILVLDDPLSALDVNTEARVEEGMRRDYGNTSTLIVAHRPSTVQTADHVVLLHEGRIHDAGTHRELLERSAEYRFVLSSLDEENTR</sequence>
<dbReference type="PROSITE" id="PS50893">
    <property type="entry name" value="ABC_TRANSPORTER_2"/>
    <property type="match status" value="1"/>
</dbReference>
<dbReference type="Gene3D" id="1.20.1560.10">
    <property type="entry name" value="ABC transporter type 1, transmembrane domain"/>
    <property type="match status" value="1"/>
</dbReference>
<keyword evidence="3" id="KW-1003">Cell membrane</keyword>
<dbReference type="OrthoDB" id="9806127at2"/>
<feature type="domain" description="ABC transmembrane type-1" evidence="12">
    <location>
        <begin position="25"/>
        <end position="307"/>
    </location>
</feature>
<evidence type="ECO:0000313" key="14">
    <source>
        <dbReference type="Proteomes" id="UP000269438"/>
    </source>
</evidence>
<dbReference type="InterPro" id="IPR003593">
    <property type="entry name" value="AAA+_ATPase"/>
</dbReference>
<keyword evidence="6 13" id="KW-0067">ATP-binding</keyword>
<keyword evidence="4 10" id="KW-0812">Transmembrane</keyword>
<dbReference type="InterPro" id="IPR027417">
    <property type="entry name" value="P-loop_NTPase"/>
</dbReference>
<evidence type="ECO:0000259" key="11">
    <source>
        <dbReference type="PROSITE" id="PS50893"/>
    </source>
</evidence>
<dbReference type="FunFam" id="3.40.50.300:FF:000299">
    <property type="entry name" value="ABC transporter ATP-binding protein/permease"/>
    <property type="match status" value="1"/>
</dbReference>
<dbReference type="Proteomes" id="UP000269438">
    <property type="component" value="Unassembled WGS sequence"/>
</dbReference>
<organism evidence="13 14">
    <name type="scientific">Mycetocola lacteus</name>
    <dbReference type="NCBI Taxonomy" id="76637"/>
    <lineage>
        <taxon>Bacteria</taxon>
        <taxon>Bacillati</taxon>
        <taxon>Actinomycetota</taxon>
        <taxon>Actinomycetes</taxon>
        <taxon>Micrococcales</taxon>
        <taxon>Microbacteriaceae</taxon>
        <taxon>Mycetocola</taxon>
    </lineage>
</organism>
<dbReference type="RefSeq" id="WP_121687434.1">
    <property type="nucleotide sequence ID" value="NZ_RCUY01000002.1"/>
</dbReference>
<dbReference type="InterPro" id="IPR017871">
    <property type="entry name" value="ABC_transporter-like_CS"/>
</dbReference>
<dbReference type="PANTHER" id="PTHR43394:SF1">
    <property type="entry name" value="ATP-BINDING CASSETTE SUB-FAMILY B MEMBER 10, MITOCHONDRIAL"/>
    <property type="match status" value="1"/>
</dbReference>
<feature type="transmembrane region" description="Helical" evidence="10">
    <location>
        <begin position="163"/>
        <end position="182"/>
    </location>
</feature>
<evidence type="ECO:0000313" key="13">
    <source>
        <dbReference type="EMBL" id="RLP83774.1"/>
    </source>
</evidence>
<dbReference type="GO" id="GO:0005524">
    <property type="term" value="F:ATP binding"/>
    <property type="evidence" value="ECO:0007669"/>
    <property type="project" value="UniProtKB-KW"/>
</dbReference>
<dbReference type="GO" id="GO:0015421">
    <property type="term" value="F:ABC-type oligopeptide transporter activity"/>
    <property type="evidence" value="ECO:0007669"/>
    <property type="project" value="TreeGrafter"/>
</dbReference>
<keyword evidence="5" id="KW-0547">Nucleotide-binding</keyword>
<dbReference type="Gene3D" id="3.40.50.300">
    <property type="entry name" value="P-loop containing nucleotide triphosphate hydrolases"/>
    <property type="match status" value="1"/>
</dbReference>
<dbReference type="InterPro" id="IPR036640">
    <property type="entry name" value="ABC1_TM_sf"/>
</dbReference>
<dbReference type="CDD" id="cd18543">
    <property type="entry name" value="ABC_6TM_Rv0194_D1_like"/>
    <property type="match status" value="1"/>
</dbReference>
<feature type="transmembrane region" description="Helical" evidence="10">
    <location>
        <begin position="21"/>
        <end position="45"/>
    </location>
</feature>
<evidence type="ECO:0000256" key="9">
    <source>
        <dbReference type="ARBA" id="ARBA00061644"/>
    </source>
</evidence>
<keyword evidence="2" id="KW-0813">Transport</keyword>
<dbReference type="Pfam" id="PF00005">
    <property type="entry name" value="ABC_tran"/>
    <property type="match status" value="1"/>
</dbReference>
<feature type="transmembrane region" description="Helical" evidence="10">
    <location>
        <begin position="248"/>
        <end position="270"/>
    </location>
</feature>
<evidence type="ECO:0000256" key="8">
    <source>
        <dbReference type="ARBA" id="ARBA00023136"/>
    </source>
</evidence>
<comment type="subcellular location">
    <subcellularLocation>
        <location evidence="1">Cell membrane</location>
        <topology evidence="1">Multi-pass membrane protein</topology>
    </subcellularLocation>
</comment>
<protein>
    <submittedName>
        <fullName evidence="13">ABC transporter ATP-binding protein</fullName>
    </submittedName>
</protein>
<dbReference type="GO" id="GO:0005886">
    <property type="term" value="C:plasma membrane"/>
    <property type="evidence" value="ECO:0007669"/>
    <property type="project" value="UniProtKB-SubCell"/>
</dbReference>
<feature type="transmembrane region" description="Helical" evidence="10">
    <location>
        <begin position="135"/>
        <end position="157"/>
    </location>
</feature>
<keyword evidence="14" id="KW-1185">Reference proteome</keyword>
<evidence type="ECO:0000256" key="7">
    <source>
        <dbReference type="ARBA" id="ARBA00022989"/>
    </source>
</evidence>
<dbReference type="SUPFAM" id="SSF52540">
    <property type="entry name" value="P-loop containing nucleoside triphosphate hydrolases"/>
    <property type="match status" value="1"/>
</dbReference>
<feature type="domain" description="ABC transporter" evidence="11">
    <location>
        <begin position="341"/>
        <end position="584"/>
    </location>
</feature>
<name>A0A3L7AUD1_9MICO</name>
<dbReference type="InterPro" id="IPR011527">
    <property type="entry name" value="ABC1_TM_dom"/>
</dbReference>
<feature type="transmembrane region" description="Helical" evidence="10">
    <location>
        <begin position="282"/>
        <end position="306"/>
    </location>
</feature>
<evidence type="ECO:0000256" key="10">
    <source>
        <dbReference type="SAM" id="Phobius"/>
    </source>
</evidence>
<comment type="caution">
    <text evidence="13">The sequence shown here is derived from an EMBL/GenBank/DDBJ whole genome shotgun (WGS) entry which is preliminary data.</text>
</comment>
<evidence type="ECO:0000259" key="12">
    <source>
        <dbReference type="PROSITE" id="PS50929"/>
    </source>
</evidence>
<dbReference type="AlphaFoldDB" id="A0A3L7AUD1"/>
<gene>
    <name evidence="13" type="ORF">D9V34_02900</name>
</gene>
<accession>A0A3L7AUD1</accession>
<dbReference type="PANTHER" id="PTHR43394">
    <property type="entry name" value="ATP-DEPENDENT PERMEASE MDL1, MITOCHONDRIAL"/>
    <property type="match status" value="1"/>
</dbReference>
<evidence type="ECO:0000256" key="2">
    <source>
        <dbReference type="ARBA" id="ARBA00022448"/>
    </source>
</evidence>
<dbReference type="GO" id="GO:0016887">
    <property type="term" value="F:ATP hydrolysis activity"/>
    <property type="evidence" value="ECO:0007669"/>
    <property type="project" value="InterPro"/>
</dbReference>
<dbReference type="EMBL" id="RCUY01000002">
    <property type="protein sequence ID" value="RLP83774.1"/>
    <property type="molecule type" value="Genomic_DNA"/>
</dbReference>
<dbReference type="InterPro" id="IPR039421">
    <property type="entry name" value="Type_1_exporter"/>
</dbReference>
<dbReference type="SUPFAM" id="SSF90123">
    <property type="entry name" value="ABC transporter transmembrane region"/>
    <property type="match status" value="1"/>
</dbReference>
<keyword evidence="8 10" id="KW-0472">Membrane</keyword>
<dbReference type="Pfam" id="PF00664">
    <property type="entry name" value="ABC_membrane"/>
    <property type="match status" value="1"/>
</dbReference>
<dbReference type="InterPro" id="IPR003439">
    <property type="entry name" value="ABC_transporter-like_ATP-bd"/>
</dbReference>
<feature type="transmembrane region" description="Helical" evidence="10">
    <location>
        <begin position="60"/>
        <end position="81"/>
    </location>
</feature>
<evidence type="ECO:0000256" key="5">
    <source>
        <dbReference type="ARBA" id="ARBA00022741"/>
    </source>
</evidence>
<proteinExistence type="inferred from homology"/>
<dbReference type="SMART" id="SM00382">
    <property type="entry name" value="AAA"/>
    <property type="match status" value="1"/>
</dbReference>
<dbReference type="PROSITE" id="PS00211">
    <property type="entry name" value="ABC_TRANSPORTER_1"/>
    <property type="match status" value="1"/>
</dbReference>
<evidence type="ECO:0000256" key="6">
    <source>
        <dbReference type="ARBA" id="ARBA00022840"/>
    </source>
</evidence>
<reference evidence="13 14" key="1">
    <citation type="submission" date="2018-10" db="EMBL/GenBank/DDBJ databases">
        <authorList>
            <person name="Li J."/>
        </authorList>
    </citation>
    <scope>NUCLEOTIDE SEQUENCE [LARGE SCALE GENOMIC DNA]</scope>
    <source>
        <strain evidence="13 14">JCM 11654</strain>
    </source>
</reference>
<keyword evidence="7 10" id="KW-1133">Transmembrane helix</keyword>